<proteinExistence type="predicted"/>
<accession>A0A5C6BTY7</accession>
<evidence type="ECO:0000313" key="2">
    <source>
        <dbReference type="Proteomes" id="UP000319908"/>
    </source>
</evidence>
<keyword evidence="2" id="KW-1185">Reference proteome</keyword>
<reference evidence="1 2" key="1">
    <citation type="journal article" date="2020" name="Antonie Van Leeuwenhoek">
        <title>Rhodopirellula heiligendammensis sp. nov., Rhodopirellula pilleata sp. nov., and Rhodopirellula solitaria sp. nov. isolated from natural or artificial marine surfaces in Northern Germany and California, USA, and emended description of the genus Rhodopirellula.</title>
        <authorList>
            <person name="Kallscheuer N."/>
            <person name="Wiegand S."/>
            <person name="Jogler M."/>
            <person name="Boedeker C."/>
            <person name="Peeters S.H."/>
            <person name="Rast P."/>
            <person name="Heuer A."/>
            <person name="Jetten M.S.M."/>
            <person name="Rohde M."/>
            <person name="Jogler C."/>
        </authorList>
    </citation>
    <scope>NUCLEOTIDE SEQUENCE [LARGE SCALE GENOMIC DNA]</scope>
    <source>
        <strain evidence="1 2">Poly21</strain>
    </source>
</reference>
<dbReference type="AlphaFoldDB" id="A0A5C6BTY7"/>
<dbReference type="RefSeq" id="WP_146407353.1">
    <property type="nucleotide sequence ID" value="NZ_SJPU01000002.1"/>
</dbReference>
<evidence type="ECO:0000313" key="1">
    <source>
        <dbReference type="EMBL" id="TWU15488.1"/>
    </source>
</evidence>
<evidence type="ECO:0008006" key="3">
    <source>
        <dbReference type="Google" id="ProtNLM"/>
    </source>
</evidence>
<gene>
    <name evidence="1" type="ORF">Poly21_26840</name>
</gene>
<dbReference type="Proteomes" id="UP000319908">
    <property type="component" value="Unassembled WGS sequence"/>
</dbReference>
<dbReference type="EMBL" id="SJPU01000002">
    <property type="protein sequence ID" value="TWU15488.1"/>
    <property type="molecule type" value="Genomic_DNA"/>
</dbReference>
<name>A0A5C6BTY7_9BACT</name>
<dbReference type="OrthoDB" id="512336at2"/>
<comment type="caution">
    <text evidence="1">The sequence shown here is derived from an EMBL/GenBank/DDBJ whole genome shotgun (WGS) entry which is preliminary data.</text>
</comment>
<dbReference type="Pfam" id="PF07617">
    <property type="entry name" value="DUF1579"/>
    <property type="match status" value="1"/>
</dbReference>
<organism evidence="1 2">
    <name type="scientific">Allorhodopirellula heiligendammensis</name>
    <dbReference type="NCBI Taxonomy" id="2714739"/>
    <lineage>
        <taxon>Bacteria</taxon>
        <taxon>Pseudomonadati</taxon>
        <taxon>Planctomycetota</taxon>
        <taxon>Planctomycetia</taxon>
        <taxon>Pirellulales</taxon>
        <taxon>Pirellulaceae</taxon>
        <taxon>Allorhodopirellula</taxon>
    </lineage>
</organism>
<dbReference type="InterPro" id="IPR011473">
    <property type="entry name" value="DUF1579"/>
</dbReference>
<protein>
    <recommendedName>
        <fullName evidence="3">DUF1579 domain-containing protein</fullName>
    </recommendedName>
</protein>
<sequence>MFAKPQKEHQWLGQLLGDWTFEHNCQMPDGSHTNTPGTMTCRSLGGLWLICESSGTSADGDTWSSIMTLGFDPHQEQYVGTFIGSMMANIWPYQGVLDESGKRLPLESQGPKFDGSGVGKYRDTIEIVDADTWLFLSELQSDDGQWVQFMTGKHCRKTN</sequence>